<dbReference type="EMBL" id="BTPE01000001">
    <property type="protein sequence ID" value="GMQ31766.1"/>
    <property type="molecule type" value="Genomic_DNA"/>
</dbReference>
<dbReference type="Proteomes" id="UP001307705">
    <property type="component" value="Unassembled WGS sequence"/>
</dbReference>
<organism evidence="2 3">
    <name type="scientific">Algoriphagus taiwanensis</name>
    <dbReference type="NCBI Taxonomy" id="1445656"/>
    <lineage>
        <taxon>Bacteria</taxon>
        <taxon>Pseudomonadati</taxon>
        <taxon>Bacteroidota</taxon>
        <taxon>Cytophagia</taxon>
        <taxon>Cytophagales</taxon>
        <taxon>Cyclobacteriaceae</taxon>
        <taxon>Algoriphagus</taxon>
    </lineage>
</organism>
<reference evidence="2 3" key="1">
    <citation type="submission" date="2023-08" db="EMBL/GenBank/DDBJ databases">
        <title>Draft genome sequence of Algoriphagus taiwanensis.</title>
        <authorList>
            <person name="Takatani N."/>
            <person name="Hosokawa M."/>
            <person name="Sawabe T."/>
        </authorList>
    </citation>
    <scope>NUCLEOTIDE SEQUENCE [LARGE SCALE GENOMIC DNA]</scope>
    <source>
        <strain evidence="2 3">JCM 19755</strain>
    </source>
</reference>
<evidence type="ECO:0000256" key="1">
    <source>
        <dbReference type="SAM" id="Phobius"/>
    </source>
</evidence>
<evidence type="ECO:0000313" key="2">
    <source>
        <dbReference type="EMBL" id="GMQ31766.1"/>
    </source>
</evidence>
<feature type="transmembrane region" description="Helical" evidence="1">
    <location>
        <begin position="45"/>
        <end position="63"/>
    </location>
</feature>
<keyword evidence="1" id="KW-0812">Transmembrane</keyword>
<keyword evidence="3" id="KW-1185">Reference proteome</keyword>
<accession>A0ABQ6PUX2</accession>
<feature type="transmembrane region" description="Helical" evidence="1">
    <location>
        <begin position="7"/>
        <end position="33"/>
    </location>
</feature>
<gene>
    <name evidence="2" type="ORF">Ataiwa_00380</name>
</gene>
<comment type="caution">
    <text evidence="2">The sequence shown here is derived from an EMBL/GenBank/DDBJ whole genome shotgun (WGS) entry which is preliminary data.</text>
</comment>
<sequence length="64" mass="7471">MVEAFRIILIGLFLYSSLSLILGLIRPVLVLWFLDRFNRLLVIKFYGFLMLILGALLILLYLVK</sequence>
<evidence type="ECO:0008006" key="4">
    <source>
        <dbReference type="Google" id="ProtNLM"/>
    </source>
</evidence>
<proteinExistence type="predicted"/>
<keyword evidence="1" id="KW-1133">Transmembrane helix</keyword>
<name>A0ABQ6PUX2_9BACT</name>
<keyword evidence="1" id="KW-0472">Membrane</keyword>
<protein>
    <recommendedName>
        <fullName evidence="4">DUF2065 domain-containing protein</fullName>
    </recommendedName>
</protein>
<evidence type="ECO:0000313" key="3">
    <source>
        <dbReference type="Proteomes" id="UP001307705"/>
    </source>
</evidence>